<dbReference type="PROSITE" id="PS50088">
    <property type="entry name" value="ANK_REPEAT"/>
    <property type="match status" value="3"/>
</dbReference>
<evidence type="ECO:0000259" key="5">
    <source>
        <dbReference type="PROSITE" id="PS51382"/>
    </source>
</evidence>
<dbReference type="SUPFAM" id="SSF51695">
    <property type="entry name" value="PLC-like phosphodiesterases"/>
    <property type="match status" value="1"/>
</dbReference>
<feature type="domain" description="SPX" evidence="5">
    <location>
        <begin position="8"/>
        <end position="171"/>
    </location>
</feature>
<dbReference type="InterPro" id="IPR017946">
    <property type="entry name" value="PLC-like_Pdiesterase_TIM-brl"/>
</dbReference>
<dbReference type="AlphaFoldDB" id="A0AAV9NDY6"/>
<dbReference type="Proteomes" id="UP001358417">
    <property type="component" value="Unassembled WGS sequence"/>
</dbReference>
<dbReference type="Pfam" id="PF03105">
    <property type="entry name" value="SPX"/>
    <property type="match status" value="1"/>
</dbReference>
<evidence type="ECO:0000256" key="2">
    <source>
        <dbReference type="ARBA" id="ARBA00022801"/>
    </source>
</evidence>
<feature type="repeat" description="ANK" evidence="4">
    <location>
        <begin position="465"/>
        <end position="497"/>
    </location>
</feature>
<comment type="caution">
    <text evidence="7">The sequence shown here is derived from an EMBL/GenBank/DDBJ whole genome shotgun (WGS) entry which is preliminary data.</text>
</comment>
<dbReference type="InterPro" id="IPR002110">
    <property type="entry name" value="Ankyrin_rpt"/>
</dbReference>
<keyword evidence="2" id="KW-0378">Hydrolase</keyword>
<dbReference type="Pfam" id="PF12796">
    <property type="entry name" value="Ank_2"/>
    <property type="match status" value="2"/>
</dbReference>
<feature type="repeat" description="ANK" evidence="4">
    <location>
        <begin position="430"/>
        <end position="463"/>
    </location>
</feature>
<gene>
    <name evidence="7" type="ORF">LTR84_001758</name>
</gene>
<dbReference type="RefSeq" id="XP_064706921.1">
    <property type="nucleotide sequence ID" value="XM_064845376.1"/>
</dbReference>
<dbReference type="Pfam" id="PF03009">
    <property type="entry name" value="GDPD"/>
    <property type="match status" value="1"/>
</dbReference>
<dbReference type="Gene3D" id="1.25.40.20">
    <property type="entry name" value="Ankyrin repeat-containing domain"/>
    <property type="match status" value="1"/>
</dbReference>
<dbReference type="PROSITE" id="PS51382">
    <property type="entry name" value="SPX"/>
    <property type="match status" value="1"/>
</dbReference>
<evidence type="ECO:0008006" key="9">
    <source>
        <dbReference type="Google" id="ProtNLM"/>
    </source>
</evidence>
<feature type="repeat" description="ANK" evidence="4">
    <location>
        <begin position="331"/>
        <end position="364"/>
    </location>
</feature>
<dbReference type="InterPro" id="IPR057506">
    <property type="entry name" value="C2_GPCPD1"/>
</dbReference>
<sequence length="1016" mass="113301">MTISDPNRKFGKQIQRHQLDLPEYAASFLNYKALKKDGQLIKQLSATPTIAARGESNTSDIQAALRANKEVFFFRLEREIEKVNVFYIQKEAEFSLRLKTLLDKKRVIQARIATSSKLSASFVTLVEGFQQFDNDLNKLQQFVEVNETAISKILKKWDKTSKSRTKEIYLQRAVEIQPCFNRDVLRDLADRATTARLNLEALAEGENVQFEPSTNTDRAIGQRVGTEESDIDLQILQASVAGNIGALREWFARLSAQPDASERFTRIFLATISEAPDESIQVFLGSDLVDIHAEDDINERNCLHEATIYGKDLVLEHGLTHGVDVTRLDAYGRVPLHYACLRGRVGMVQKLLTANPGTIDFKDHDSFTPLIHSIVRHRIDCVRLLLSRNARIDPQSDADHIPLNLACQHESVEVATLLLEYRAKLLPDAEGLFPQHLVARSSQTADLLLLLGKHGADLNQRDKLYQWTPLFHAASEGRVNCLRALLESGADPDALDEKGLTAMYYATWEGHLECMDLLWERSRRHLERRSSSRVGQVLPPRSQLGAMEITPEEPAMSLEGDGIPDLSLPPPIIPLRRYGHNFLDTKTFVAINFDQCGKAIQFFNEARYPAARLTISSKTSDLIPRNLMLPIQEDSRSVYFQIDNLSTFSVDFEIFPTFGSKVIAKSVALPDVFQAVQSSSGTSCLPLFDPRLRSVGQIKFSFQVIKPYTGTPLEITQFATYWKATSALDDHSGLVTGSSLSGDYVRLVVQLTRDGIPVIYPSYFISYNSLDVSLCQLKYETLTRLNLTGSLPPSQATDPLDILEWRKKLTGPIFTLREILAVVPPHINFNLHVLYPSTSEDISLGVHSNIDVNTFADAILTEVFDHARALRTRAADLSRSIVFSSINPNVCTALNWKQPNFPVLLCNDLGRSPNTASPRDPTNPAPSIKESARLSITNNFMGMTCSSRILEMVPALVDTVKQSGLVLVSDASDEAALSPTALAQSRADTGWSMMPEGINGIMKGNGILRFNETIDM</sequence>
<protein>
    <recommendedName>
        <fullName evidence="9">Ankyrin repeat protein nuc-2</fullName>
    </recommendedName>
</protein>
<dbReference type="SUPFAM" id="SSF48403">
    <property type="entry name" value="Ankyrin repeat"/>
    <property type="match status" value="1"/>
</dbReference>
<dbReference type="Gene3D" id="3.20.20.190">
    <property type="entry name" value="Phosphatidylinositol (PI) phosphodiesterase"/>
    <property type="match status" value="1"/>
</dbReference>
<name>A0AAV9NDY6_9EURO</name>
<accession>A0AAV9NDY6</accession>
<dbReference type="InterPro" id="IPR004331">
    <property type="entry name" value="SPX_dom"/>
</dbReference>
<evidence type="ECO:0000313" key="8">
    <source>
        <dbReference type="Proteomes" id="UP001358417"/>
    </source>
</evidence>
<evidence type="ECO:0000256" key="3">
    <source>
        <dbReference type="ARBA" id="ARBA00023043"/>
    </source>
</evidence>
<dbReference type="InterPro" id="IPR051578">
    <property type="entry name" value="GDPD"/>
</dbReference>
<proteinExistence type="predicted"/>
<dbReference type="GeneID" id="89969974"/>
<keyword evidence="3 4" id="KW-0040">ANK repeat</keyword>
<dbReference type="GO" id="GO:0046475">
    <property type="term" value="P:glycerophospholipid catabolic process"/>
    <property type="evidence" value="ECO:0007669"/>
    <property type="project" value="TreeGrafter"/>
</dbReference>
<dbReference type="EMBL" id="JAVRRD010000011">
    <property type="protein sequence ID" value="KAK5053796.1"/>
    <property type="molecule type" value="Genomic_DNA"/>
</dbReference>
<keyword evidence="1" id="KW-0677">Repeat</keyword>
<feature type="domain" description="GP-PDE" evidence="6">
    <location>
        <begin position="715"/>
        <end position="1016"/>
    </location>
</feature>
<evidence type="ECO:0000256" key="4">
    <source>
        <dbReference type="PROSITE-ProRule" id="PRU00023"/>
    </source>
</evidence>
<evidence type="ECO:0000256" key="1">
    <source>
        <dbReference type="ARBA" id="ARBA00022737"/>
    </source>
</evidence>
<evidence type="ECO:0000313" key="7">
    <source>
        <dbReference type="EMBL" id="KAK5053796.1"/>
    </source>
</evidence>
<dbReference type="InterPro" id="IPR036770">
    <property type="entry name" value="Ankyrin_rpt-contain_sf"/>
</dbReference>
<dbReference type="PROSITE" id="PS51704">
    <property type="entry name" value="GP_PDE"/>
    <property type="match status" value="1"/>
</dbReference>
<dbReference type="GO" id="GO:0047389">
    <property type="term" value="F:glycerophosphocholine phosphodiesterase activity"/>
    <property type="evidence" value="ECO:0007669"/>
    <property type="project" value="TreeGrafter"/>
</dbReference>
<organism evidence="7 8">
    <name type="scientific">Exophiala bonariae</name>
    <dbReference type="NCBI Taxonomy" id="1690606"/>
    <lineage>
        <taxon>Eukaryota</taxon>
        <taxon>Fungi</taxon>
        <taxon>Dikarya</taxon>
        <taxon>Ascomycota</taxon>
        <taxon>Pezizomycotina</taxon>
        <taxon>Eurotiomycetes</taxon>
        <taxon>Chaetothyriomycetidae</taxon>
        <taxon>Chaetothyriales</taxon>
        <taxon>Herpotrichiellaceae</taxon>
        <taxon>Exophiala</taxon>
    </lineage>
</organism>
<keyword evidence="8" id="KW-1185">Reference proteome</keyword>
<dbReference type="PROSITE" id="PS50297">
    <property type="entry name" value="ANK_REP_REGION"/>
    <property type="match status" value="2"/>
</dbReference>
<evidence type="ECO:0000259" key="6">
    <source>
        <dbReference type="PROSITE" id="PS51704"/>
    </source>
</evidence>
<dbReference type="InterPro" id="IPR030395">
    <property type="entry name" value="GP_PDE_dom"/>
</dbReference>
<dbReference type="PANTHER" id="PTHR22958">
    <property type="entry name" value="GLYCEROPHOSPHORYL DIESTER PHOSPHODIESTERASE"/>
    <property type="match status" value="1"/>
</dbReference>
<reference evidence="7 8" key="1">
    <citation type="submission" date="2023-08" db="EMBL/GenBank/DDBJ databases">
        <title>Black Yeasts Isolated from many extreme environments.</title>
        <authorList>
            <person name="Coleine C."/>
            <person name="Stajich J.E."/>
            <person name="Selbmann L."/>
        </authorList>
    </citation>
    <scope>NUCLEOTIDE SEQUENCE [LARGE SCALE GENOMIC DNA]</scope>
    <source>
        <strain evidence="7 8">CCFEE 5792</strain>
    </source>
</reference>
<dbReference type="Pfam" id="PF25329">
    <property type="entry name" value="C2_GDE1"/>
    <property type="match status" value="1"/>
</dbReference>
<dbReference type="SMART" id="SM00248">
    <property type="entry name" value="ANK"/>
    <property type="match status" value="7"/>
</dbReference>
<dbReference type="PANTHER" id="PTHR22958:SF23">
    <property type="entry name" value="DEPENDENT KINASE INHIBITOR PHO81, PUTATIVE (AFU_ORTHOLOGUE AFUA_4G06020)-RELATED"/>
    <property type="match status" value="1"/>
</dbReference>
<dbReference type="CDD" id="cd14483">
    <property type="entry name" value="SPX_PHO81_NUC-2_like"/>
    <property type="match status" value="1"/>
</dbReference>